<evidence type="ECO:0000259" key="5">
    <source>
        <dbReference type="Pfam" id="PF09084"/>
    </source>
</evidence>
<dbReference type="InterPro" id="IPR006311">
    <property type="entry name" value="TAT_signal"/>
</dbReference>
<evidence type="ECO:0000256" key="2">
    <source>
        <dbReference type="ARBA" id="ARBA00010742"/>
    </source>
</evidence>
<name>A0A7W8TRC4_9MICC</name>
<comment type="caution">
    <text evidence="6">The sequence shown here is derived from an EMBL/GenBank/DDBJ whole genome shotgun (WGS) entry which is preliminary data.</text>
</comment>
<dbReference type="Pfam" id="PF09084">
    <property type="entry name" value="NMT1"/>
    <property type="match status" value="1"/>
</dbReference>
<sequence length="338" mass="35109">MNSLNSAVTRRTFGAIALSAAGALALSACGQGSPSASSSGASSSSGAGGTLTKITIGVLPITDVAPIYLGQKQGFFEKHGLELDIQIAESGAAILPAVTTGDYVIGYSNVVSLLIAKDKGLPIKVIHNGSSSTNKPGADVTEVAAKPAAGITAPKDLEGKKIAVNALNNFAEITIRSSVKKAGGDPSKLSFVELPYPQMPAALDRGDVDAAWTTEPFRTQILEAGGKVVASPMTDMAENFDSAFFFTSEQTLTEKADVIGMFRAALTEAFAYANANEDAFREIIQDYAKLTPELAEKVVMSKWNEKVNQEALTTLAAAAQEFGVISQAPDISGLLAES</sequence>
<evidence type="ECO:0000313" key="7">
    <source>
        <dbReference type="Proteomes" id="UP000580797"/>
    </source>
</evidence>
<evidence type="ECO:0000313" key="6">
    <source>
        <dbReference type="EMBL" id="MBB5511494.1"/>
    </source>
</evidence>
<comment type="similarity">
    <text evidence="2">Belongs to the bacterial solute-binding protein SsuA/TauA family.</text>
</comment>
<dbReference type="Gene3D" id="3.40.190.10">
    <property type="entry name" value="Periplasmic binding protein-like II"/>
    <property type="match status" value="2"/>
</dbReference>
<dbReference type="EMBL" id="JACHDR010000001">
    <property type="protein sequence ID" value="MBB5511494.1"/>
    <property type="molecule type" value="Genomic_DNA"/>
</dbReference>
<dbReference type="GO" id="GO:0042597">
    <property type="term" value="C:periplasmic space"/>
    <property type="evidence" value="ECO:0007669"/>
    <property type="project" value="UniProtKB-SubCell"/>
</dbReference>
<dbReference type="PANTHER" id="PTHR30024">
    <property type="entry name" value="ALIPHATIC SULFONATES-BINDING PROTEIN-RELATED"/>
    <property type="match status" value="1"/>
</dbReference>
<protein>
    <submittedName>
        <fullName evidence="6">NitT/TauT family transport system substrate-binding protein</fullName>
    </submittedName>
</protein>
<dbReference type="SUPFAM" id="SSF53850">
    <property type="entry name" value="Periplasmic binding protein-like II"/>
    <property type="match status" value="1"/>
</dbReference>
<dbReference type="RefSeq" id="WP_183663131.1">
    <property type="nucleotide sequence ID" value="NZ_BAAARH010000009.1"/>
</dbReference>
<dbReference type="Proteomes" id="UP000580797">
    <property type="component" value="Unassembled WGS sequence"/>
</dbReference>
<gene>
    <name evidence="6" type="ORF">HD598_000181</name>
</gene>
<evidence type="ECO:0000256" key="4">
    <source>
        <dbReference type="SAM" id="SignalP"/>
    </source>
</evidence>
<reference evidence="6 7" key="1">
    <citation type="submission" date="2020-08" db="EMBL/GenBank/DDBJ databases">
        <title>Sequencing the genomes of 1000 actinobacteria strains.</title>
        <authorList>
            <person name="Klenk H.-P."/>
        </authorList>
    </citation>
    <scope>NUCLEOTIDE SEQUENCE [LARGE SCALE GENOMIC DNA]</scope>
    <source>
        <strain evidence="6 7">DSM 105783</strain>
    </source>
</reference>
<keyword evidence="3 4" id="KW-0732">Signal</keyword>
<feature type="domain" description="SsuA/THI5-like" evidence="5">
    <location>
        <begin position="62"/>
        <end position="276"/>
    </location>
</feature>
<organism evidence="6 7">
    <name type="scientific">Neomicrococcus aestuarii</name>
    <dbReference type="NCBI Taxonomy" id="556325"/>
    <lineage>
        <taxon>Bacteria</taxon>
        <taxon>Bacillati</taxon>
        <taxon>Actinomycetota</taxon>
        <taxon>Actinomycetes</taxon>
        <taxon>Micrococcales</taxon>
        <taxon>Micrococcaceae</taxon>
        <taxon>Neomicrococcus</taxon>
    </lineage>
</organism>
<dbReference type="InterPro" id="IPR015168">
    <property type="entry name" value="SsuA/THI5"/>
</dbReference>
<dbReference type="PROSITE" id="PS51318">
    <property type="entry name" value="TAT"/>
    <property type="match status" value="1"/>
</dbReference>
<dbReference type="AlphaFoldDB" id="A0A7W8TRC4"/>
<feature type="signal peptide" evidence="4">
    <location>
        <begin position="1"/>
        <end position="30"/>
    </location>
</feature>
<feature type="chain" id="PRO_5038779742" evidence="4">
    <location>
        <begin position="31"/>
        <end position="338"/>
    </location>
</feature>
<comment type="subcellular location">
    <subcellularLocation>
        <location evidence="1">Periplasm</location>
    </subcellularLocation>
</comment>
<evidence type="ECO:0000256" key="3">
    <source>
        <dbReference type="ARBA" id="ARBA00022729"/>
    </source>
</evidence>
<accession>A0A7W8TRC4</accession>
<proteinExistence type="inferred from homology"/>
<evidence type="ECO:0000256" key="1">
    <source>
        <dbReference type="ARBA" id="ARBA00004418"/>
    </source>
</evidence>
<dbReference type="PANTHER" id="PTHR30024:SF47">
    <property type="entry name" value="TAURINE-BINDING PERIPLASMIC PROTEIN"/>
    <property type="match status" value="1"/>
</dbReference>